<dbReference type="InterPro" id="IPR044876">
    <property type="entry name" value="HRDC_dom_sf"/>
</dbReference>
<dbReference type="EMBL" id="HBEL01049340">
    <property type="protein sequence ID" value="CAD8426650.1"/>
    <property type="molecule type" value="Transcribed_RNA"/>
</dbReference>
<dbReference type="GO" id="GO:0000166">
    <property type="term" value="F:nucleotide binding"/>
    <property type="evidence" value="ECO:0007669"/>
    <property type="project" value="InterPro"/>
</dbReference>
<dbReference type="Pfam" id="PF00570">
    <property type="entry name" value="HRDC"/>
    <property type="match status" value="1"/>
</dbReference>
<dbReference type="InterPro" id="IPR002121">
    <property type="entry name" value="HRDC_dom"/>
</dbReference>
<feature type="compositionally biased region" description="Polar residues" evidence="3">
    <location>
        <begin position="489"/>
        <end position="517"/>
    </location>
</feature>
<sequence>MIQSQTLCLQTHQTPIFDPSGYIHILPHQQANFTPLQSATLRHLFNWRDATARKCDESIFCICSDGVLIRVSRNLPQSLEELQRVVNPLPPFLLREWDTGVEGGVLGLVQRGIKEGKMERIRAAKLRLDSEDVVGEKQRAGATIVAEQVSLGVSSPVLTKEELYKQAGWSTPKANNDIEDESTIDEAFESDGSINSEESSRHLLPISEGNEGYSGSAYTKHSLEMGSLGLQDDQRGITADGLGSAREAMRIQQKRSGEADKPQVNDAPRSIEMEAKQAKICAKRIQMTLAKNKIRLLDFDAKDDKSLKEVVGFQKRALEEDNVKQPSAGVDAEEADASVESSYRIPKSMNEIYQLTHQNKRLKNEQHLKLKHDNTKMIRKGKDDGLDDEEKEQVDKQLQEYFVGKTSKVPTEGETVTKENIELMKEVGWIDSKNGAKDMDVKAARISKIKSKNESRSNTKKSSSSTITSSTFDYSKVSPSMGAMGGIIASSNPFFTGGDKTNGNTRSKTTEKANINTKLKKGSNIKRGTSTKRNVEKPQRRDTNTFVYRKSGAR</sequence>
<gene>
    <name evidence="5" type="ORF">PINE0816_LOCUS22814</name>
</gene>
<evidence type="ECO:0000256" key="1">
    <source>
        <dbReference type="ARBA" id="ARBA00004123"/>
    </source>
</evidence>
<dbReference type="GO" id="GO:0071039">
    <property type="term" value="P:nuclear polyadenylation-dependent CUT catabolic process"/>
    <property type="evidence" value="ECO:0007669"/>
    <property type="project" value="TreeGrafter"/>
</dbReference>
<dbReference type="GO" id="GO:0071036">
    <property type="term" value="P:nuclear polyadenylation-dependent snoRNA catabolic process"/>
    <property type="evidence" value="ECO:0007669"/>
    <property type="project" value="TreeGrafter"/>
</dbReference>
<name>A0A7S0CKL3_9STRA</name>
<dbReference type="GO" id="GO:0071038">
    <property type="term" value="P:TRAMP-dependent tRNA surveillance pathway"/>
    <property type="evidence" value="ECO:0007669"/>
    <property type="project" value="TreeGrafter"/>
</dbReference>
<feature type="region of interest" description="Disordered" evidence="3">
    <location>
        <begin position="229"/>
        <end position="265"/>
    </location>
</feature>
<comment type="subcellular location">
    <subcellularLocation>
        <location evidence="1">Nucleus</location>
    </subcellularLocation>
</comment>
<dbReference type="PANTHER" id="PTHR12124">
    <property type="entry name" value="POLYMYOSITIS/SCLERODERMA AUTOANTIGEN-RELATED"/>
    <property type="match status" value="1"/>
</dbReference>
<evidence type="ECO:0000256" key="3">
    <source>
        <dbReference type="SAM" id="MobiDB-lite"/>
    </source>
</evidence>
<feature type="compositionally biased region" description="Basic and acidic residues" evidence="3">
    <location>
        <begin position="255"/>
        <end position="265"/>
    </location>
</feature>
<evidence type="ECO:0000313" key="5">
    <source>
        <dbReference type="EMBL" id="CAD8426650.1"/>
    </source>
</evidence>
<dbReference type="PROSITE" id="PS50967">
    <property type="entry name" value="HRDC"/>
    <property type="match status" value="1"/>
</dbReference>
<organism evidence="5">
    <name type="scientific">Proboscia inermis</name>
    <dbReference type="NCBI Taxonomy" id="420281"/>
    <lineage>
        <taxon>Eukaryota</taxon>
        <taxon>Sar</taxon>
        <taxon>Stramenopiles</taxon>
        <taxon>Ochrophyta</taxon>
        <taxon>Bacillariophyta</taxon>
        <taxon>Coscinodiscophyceae</taxon>
        <taxon>Rhizosoleniophycidae</taxon>
        <taxon>Rhizosoleniales</taxon>
        <taxon>Rhizosoleniaceae</taxon>
        <taxon>Proboscia</taxon>
    </lineage>
</organism>
<dbReference type="GO" id="GO:0071044">
    <property type="term" value="P:histone mRNA catabolic process"/>
    <property type="evidence" value="ECO:0007669"/>
    <property type="project" value="TreeGrafter"/>
</dbReference>
<dbReference type="Gene3D" id="1.10.150.80">
    <property type="entry name" value="HRDC domain"/>
    <property type="match status" value="1"/>
</dbReference>
<dbReference type="GO" id="GO:0003727">
    <property type="term" value="F:single-stranded RNA binding"/>
    <property type="evidence" value="ECO:0007669"/>
    <property type="project" value="TreeGrafter"/>
</dbReference>
<protein>
    <recommendedName>
        <fullName evidence="4">HRDC domain-containing protein</fullName>
    </recommendedName>
</protein>
<reference evidence="5" key="1">
    <citation type="submission" date="2021-01" db="EMBL/GenBank/DDBJ databases">
        <authorList>
            <person name="Corre E."/>
            <person name="Pelletier E."/>
            <person name="Niang G."/>
            <person name="Scheremetjew M."/>
            <person name="Finn R."/>
            <person name="Kale V."/>
            <person name="Holt S."/>
            <person name="Cochrane G."/>
            <person name="Meng A."/>
            <person name="Brown T."/>
            <person name="Cohen L."/>
        </authorList>
    </citation>
    <scope>NUCLEOTIDE SEQUENCE</scope>
    <source>
        <strain evidence="5">CCAP1064/1</strain>
    </source>
</reference>
<accession>A0A7S0CKL3</accession>
<dbReference type="GO" id="GO:0071051">
    <property type="term" value="P:poly(A)-dependent snoRNA 3'-end processing"/>
    <property type="evidence" value="ECO:0007669"/>
    <property type="project" value="TreeGrafter"/>
</dbReference>
<proteinExistence type="predicted"/>
<dbReference type="GO" id="GO:0000175">
    <property type="term" value="F:3'-5'-RNA exonuclease activity"/>
    <property type="evidence" value="ECO:0007669"/>
    <property type="project" value="InterPro"/>
</dbReference>
<dbReference type="GO" id="GO:0071037">
    <property type="term" value="P:nuclear polyadenylation-dependent snRNA catabolic process"/>
    <property type="evidence" value="ECO:0007669"/>
    <property type="project" value="TreeGrafter"/>
</dbReference>
<evidence type="ECO:0000256" key="2">
    <source>
        <dbReference type="ARBA" id="ARBA00023242"/>
    </source>
</evidence>
<dbReference type="PANTHER" id="PTHR12124:SF47">
    <property type="entry name" value="EXOSOME COMPONENT 10"/>
    <property type="match status" value="1"/>
</dbReference>
<evidence type="ECO:0000259" key="4">
    <source>
        <dbReference type="PROSITE" id="PS50967"/>
    </source>
</evidence>
<keyword evidence="2" id="KW-0539">Nucleus</keyword>
<feature type="region of interest" description="Disordered" evidence="3">
    <location>
        <begin position="447"/>
        <end position="474"/>
    </location>
</feature>
<feature type="region of interest" description="Disordered" evidence="3">
    <location>
        <begin position="489"/>
        <end position="554"/>
    </location>
</feature>
<feature type="compositionally biased region" description="Low complexity" evidence="3">
    <location>
        <begin position="460"/>
        <end position="471"/>
    </location>
</feature>
<dbReference type="GO" id="GO:0000176">
    <property type="term" value="C:nuclear exosome (RNase complex)"/>
    <property type="evidence" value="ECO:0007669"/>
    <property type="project" value="TreeGrafter"/>
</dbReference>
<feature type="compositionally biased region" description="Basic and acidic residues" evidence="3">
    <location>
        <begin position="533"/>
        <end position="543"/>
    </location>
</feature>
<dbReference type="GO" id="GO:0071040">
    <property type="term" value="P:nuclear polyadenylation-dependent antisense transcript catabolic process"/>
    <property type="evidence" value="ECO:0007669"/>
    <property type="project" value="TreeGrafter"/>
</dbReference>
<dbReference type="GO" id="GO:0000467">
    <property type="term" value="P:exonucleolytic trimming to generate mature 3'-end of 5.8S rRNA from tricistronic rRNA transcript (SSU-rRNA, 5.8S rRNA, LSU-rRNA)"/>
    <property type="evidence" value="ECO:0007669"/>
    <property type="project" value="InterPro"/>
</dbReference>
<dbReference type="GO" id="GO:0071035">
    <property type="term" value="P:nuclear polyadenylation-dependent rRNA catabolic process"/>
    <property type="evidence" value="ECO:0007669"/>
    <property type="project" value="TreeGrafter"/>
</dbReference>
<dbReference type="GO" id="GO:0005730">
    <property type="term" value="C:nucleolus"/>
    <property type="evidence" value="ECO:0007669"/>
    <property type="project" value="TreeGrafter"/>
</dbReference>
<dbReference type="AlphaFoldDB" id="A0A7S0CKL3"/>
<dbReference type="InterPro" id="IPR010997">
    <property type="entry name" value="HRDC-like_sf"/>
</dbReference>
<dbReference type="SUPFAM" id="SSF47819">
    <property type="entry name" value="HRDC-like"/>
    <property type="match status" value="1"/>
</dbReference>
<feature type="domain" description="HRDC" evidence="4">
    <location>
        <begin position="34"/>
        <end position="119"/>
    </location>
</feature>
<dbReference type="InterPro" id="IPR045092">
    <property type="entry name" value="Rrp6-like"/>
</dbReference>